<sequence length="641" mass="73956">MLLRKNAPVFYPSNEEQFRVSFIQYLNKEIISGKRLDIDEVPLLLIKLPEVYNQQFLIDKHHLSRVLNIKEVRKFFIEPRQDVPGIYDYKFQALSREVKEKEILQVLEQSGEKVVDPVQFFKRKNLQHLNPTEYWSDLNYSHSSHVYQSSTSLPPGWNIDNLDNQIQDIFQNKDVYGVNRSTMNIGNYNTSSAGHRDDFMFGAVSYVLPESPYSKLWIAVHQKHVPKLTKMYQKTSKYSSCVAPILHKDSVCDLELLAEAGIPYYFAECKPGYMAVVLPAAWHQVYNPGPNVADAVNFICHRWEVAVHREYFNCCKFDNQYYNQAMWKPIVEYFQRNESPMGKQWKKKIHKMSKQMDSSRAPAIEASSISQDLFAEESDESATELMEPRIDSLIEPSQQRHLTRLAVQQIEAEYQLNQPGPRATAWVTESQQPIVINLDEIVPSYDEDSTPPSKKAKTNSSNFIKKSARKHSSSSSSSTITYSSRQSTPGSSVENHEESIKKILQRKSVNEKQKNKSLQDHYDGIVSLSSAEYVNLQTKLADQNTILHQIESQHKLHNALKLVFGKQLILHKNLQGYVSYEIARDYIDGRGPNSRLLFKTAIQKVDPTSTVFWNEVTANEASWNRTFLVDKNFRIPAHCYH</sequence>
<dbReference type="GO" id="GO:0010468">
    <property type="term" value="P:regulation of gene expression"/>
    <property type="evidence" value="ECO:0007669"/>
    <property type="project" value="TreeGrafter"/>
</dbReference>
<feature type="compositionally biased region" description="Low complexity" evidence="1">
    <location>
        <begin position="473"/>
        <end position="488"/>
    </location>
</feature>
<evidence type="ECO:0000256" key="1">
    <source>
        <dbReference type="SAM" id="MobiDB-lite"/>
    </source>
</evidence>
<dbReference type="GO" id="GO:0051864">
    <property type="term" value="F:histone H3K36 demethylase activity"/>
    <property type="evidence" value="ECO:0007669"/>
    <property type="project" value="TreeGrafter"/>
</dbReference>
<dbReference type="PANTHER" id="PTHR10694">
    <property type="entry name" value="LYSINE-SPECIFIC DEMETHYLASE"/>
    <property type="match status" value="1"/>
</dbReference>
<feature type="region of interest" description="Disordered" evidence="1">
    <location>
        <begin position="444"/>
        <end position="499"/>
    </location>
</feature>
<organism evidence="3 4">
    <name type="scientific">Panagrolaimus superbus</name>
    <dbReference type="NCBI Taxonomy" id="310955"/>
    <lineage>
        <taxon>Eukaryota</taxon>
        <taxon>Metazoa</taxon>
        <taxon>Ecdysozoa</taxon>
        <taxon>Nematoda</taxon>
        <taxon>Chromadorea</taxon>
        <taxon>Rhabditida</taxon>
        <taxon>Tylenchina</taxon>
        <taxon>Panagrolaimomorpha</taxon>
        <taxon>Panagrolaimoidea</taxon>
        <taxon>Panagrolaimidae</taxon>
        <taxon>Panagrolaimus</taxon>
    </lineage>
</organism>
<keyword evidence="3" id="KW-1185">Reference proteome</keyword>
<name>A0A914Y131_9BILA</name>
<evidence type="ECO:0000259" key="2">
    <source>
        <dbReference type="PROSITE" id="PS51184"/>
    </source>
</evidence>
<dbReference type="PANTHER" id="PTHR10694:SF129">
    <property type="entry name" value="LYSINE-SPECIFIC DEMETHYLASE 4B-RELATED"/>
    <property type="match status" value="1"/>
</dbReference>
<evidence type="ECO:0000313" key="3">
    <source>
        <dbReference type="Proteomes" id="UP000887577"/>
    </source>
</evidence>
<accession>A0A914Y131</accession>
<dbReference type="GO" id="GO:0032454">
    <property type="term" value="F:histone H3K9 demethylase activity"/>
    <property type="evidence" value="ECO:0007669"/>
    <property type="project" value="TreeGrafter"/>
</dbReference>
<reference evidence="4" key="1">
    <citation type="submission" date="2022-11" db="UniProtKB">
        <authorList>
            <consortium name="WormBaseParasite"/>
        </authorList>
    </citation>
    <scope>IDENTIFICATION</scope>
</reference>
<evidence type="ECO:0000313" key="4">
    <source>
        <dbReference type="WBParaSite" id="PSU_v2.g11547.t1"/>
    </source>
</evidence>
<dbReference type="Pfam" id="PF02373">
    <property type="entry name" value="JmjC"/>
    <property type="match status" value="1"/>
</dbReference>
<dbReference type="Proteomes" id="UP000887577">
    <property type="component" value="Unplaced"/>
</dbReference>
<dbReference type="PROSITE" id="PS51184">
    <property type="entry name" value="JMJC"/>
    <property type="match status" value="1"/>
</dbReference>
<dbReference type="WBParaSite" id="PSU_v2.g11547.t1">
    <property type="protein sequence ID" value="PSU_v2.g11547.t1"/>
    <property type="gene ID" value="PSU_v2.g11547"/>
</dbReference>
<dbReference type="GO" id="GO:0005634">
    <property type="term" value="C:nucleus"/>
    <property type="evidence" value="ECO:0007669"/>
    <property type="project" value="TreeGrafter"/>
</dbReference>
<dbReference type="GO" id="GO:0000785">
    <property type="term" value="C:chromatin"/>
    <property type="evidence" value="ECO:0007669"/>
    <property type="project" value="TreeGrafter"/>
</dbReference>
<protein>
    <submittedName>
        <fullName evidence="4">JmjC domain-containing protein</fullName>
    </submittedName>
</protein>
<dbReference type="Gene3D" id="2.60.120.650">
    <property type="entry name" value="Cupin"/>
    <property type="match status" value="1"/>
</dbReference>
<feature type="domain" description="JmjC" evidence="2">
    <location>
        <begin position="142"/>
        <end position="315"/>
    </location>
</feature>
<dbReference type="SUPFAM" id="SSF51197">
    <property type="entry name" value="Clavaminate synthase-like"/>
    <property type="match status" value="1"/>
</dbReference>
<dbReference type="SMART" id="SM00558">
    <property type="entry name" value="JmjC"/>
    <property type="match status" value="1"/>
</dbReference>
<dbReference type="InterPro" id="IPR003347">
    <property type="entry name" value="JmjC_dom"/>
</dbReference>
<proteinExistence type="predicted"/>
<dbReference type="AlphaFoldDB" id="A0A914Y131"/>